<dbReference type="EMBL" id="JXXK01000020">
    <property type="protein sequence ID" value="KJF39288.1"/>
    <property type="molecule type" value="Genomic_DNA"/>
</dbReference>
<comment type="caution">
    <text evidence="1">The sequence shown here is derived from an EMBL/GenBank/DDBJ whole genome shotgun (WGS) entry which is preliminary data.</text>
</comment>
<sequence length="94" mass="10413">MIRLLPRTSDGVADLGLKSLDPWNTSESCASGLPNESEPCSRMPGGELQIWHFCMLFSFPEHQQPHVLMSNPCGAVQATAPYYFAINSNEEMIL</sequence>
<gene>
    <name evidence="1" type="ORF">TQ39_13295</name>
</gene>
<dbReference type="AlphaFoldDB" id="A0A0D8J0J5"/>
<name>A0A0D8J0J5_9FIRM</name>
<protein>
    <submittedName>
        <fullName evidence="1">Uncharacterized protein</fullName>
    </submittedName>
</protein>
<organism evidence="1 2">
    <name type="scientific">Ruthenibacterium lactatiformans</name>
    <dbReference type="NCBI Taxonomy" id="1550024"/>
    <lineage>
        <taxon>Bacteria</taxon>
        <taxon>Bacillati</taxon>
        <taxon>Bacillota</taxon>
        <taxon>Clostridia</taxon>
        <taxon>Eubacteriales</taxon>
        <taxon>Oscillospiraceae</taxon>
        <taxon>Ruthenibacterium</taxon>
    </lineage>
</organism>
<dbReference type="Proteomes" id="UP000032483">
    <property type="component" value="Unassembled WGS sequence"/>
</dbReference>
<reference evidence="1" key="1">
    <citation type="submission" date="2015-02" db="EMBL/GenBank/DDBJ databases">
        <title>A novel member of the family Ruminococcaceae isolated from human feces.</title>
        <authorList>
            <person name="Shkoporov A.N."/>
            <person name="Chaplin A.V."/>
            <person name="Motuzova O.V."/>
            <person name="Kafarskaia L.I."/>
            <person name="Khokhlova E.V."/>
            <person name="Efimov B.A."/>
        </authorList>
    </citation>
    <scope>NUCLEOTIDE SEQUENCE [LARGE SCALE GENOMIC DNA]</scope>
    <source>
        <strain evidence="1">585-1</strain>
    </source>
</reference>
<proteinExistence type="predicted"/>
<keyword evidence="2" id="KW-1185">Reference proteome</keyword>
<evidence type="ECO:0000313" key="2">
    <source>
        <dbReference type="Proteomes" id="UP000032483"/>
    </source>
</evidence>
<accession>A0A0D8J0J5</accession>
<evidence type="ECO:0000313" key="1">
    <source>
        <dbReference type="EMBL" id="KJF39288.1"/>
    </source>
</evidence>